<gene>
    <name evidence="1" type="ORF">Adt_21409</name>
</gene>
<dbReference type="PANTHER" id="PTHR33116:SF70">
    <property type="entry name" value="NON-LTR RETROELEMENT REVERSE TRANSCRIPTASE-LIKE PROTEIN"/>
    <property type="match status" value="1"/>
</dbReference>
<keyword evidence="1" id="KW-0808">Transferase</keyword>
<keyword evidence="2" id="KW-1185">Reference proteome</keyword>
<evidence type="ECO:0000313" key="2">
    <source>
        <dbReference type="Proteomes" id="UP001604336"/>
    </source>
</evidence>
<dbReference type="PANTHER" id="PTHR33116">
    <property type="entry name" value="REVERSE TRANSCRIPTASE ZINC-BINDING DOMAIN-CONTAINING PROTEIN-RELATED-RELATED"/>
    <property type="match status" value="1"/>
</dbReference>
<dbReference type="Proteomes" id="UP001604336">
    <property type="component" value="Unassembled WGS sequence"/>
</dbReference>
<reference evidence="2" key="1">
    <citation type="submission" date="2024-07" db="EMBL/GenBank/DDBJ databases">
        <title>Two chromosome-level genome assemblies of Korean endemic species Abeliophyllum distichum and Forsythia ovata (Oleaceae).</title>
        <authorList>
            <person name="Jang H."/>
        </authorList>
    </citation>
    <scope>NUCLEOTIDE SEQUENCE [LARGE SCALE GENOMIC DNA]</scope>
</reference>
<dbReference type="GO" id="GO:0003964">
    <property type="term" value="F:RNA-directed DNA polymerase activity"/>
    <property type="evidence" value="ECO:0007669"/>
    <property type="project" value="UniProtKB-KW"/>
</dbReference>
<organism evidence="1 2">
    <name type="scientific">Abeliophyllum distichum</name>
    <dbReference type="NCBI Taxonomy" id="126358"/>
    <lineage>
        <taxon>Eukaryota</taxon>
        <taxon>Viridiplantae</taxon>
        <taxon>Streptophyta</taxon>
        <taxon>Embryophyta</taxon>
        <taxon>Tracheophyta</taxon>
        <taxon>Spermatophyta</taxon>
        <taxon>Magnoliopsida</taxon>
        <taxon>eudicotyledons</taxon>
        <taxon>Gunneridae</taxon>
        <taxon>Pentapetalae</taxon>
        <taxon>asterids</taxon>
        <taxon>lamiids</taxon>
        <taxon>Lamiales</taxon>
        <taxon>Oleaceae</taxon>
        <taxon>Forsythieae</taxon>
        <taxon>Abeliophyllum</taxon>
    </lineage>
</organism>
<dbReference type="EMBL" id="JBFOLK010000006">
    <property type="protein sequence ID" value="KAL2505788.1"/>
    <property type="molecule type" value="Genomic_DNA"/>
</dbReference>
<sequence>MECITTTRLSVLWNGETTESFTPGRGLRQGDPLSPYLFVLCLEKLFVSPNFHKLTAREISARCQIPLTADLGKYLGVPLIHKRVSKTTYYHILEKVQDRLAGWKAEQLSMAGRTLLVQSVTSAIPVYTMQTTRIPEAINQEIDRRNCRFVWSSQLVEAEEIAPAAERQSRSLGCSCDRPYLAFTTNDGGAFYLDPLQCRASIAVSLFIEELTTNKLSSFSSQAGAYRYRNEPVLANALPSCTSSSLGKWKETDVTYALEADSTSSSEEGKQSSSINPLCFADSDVIISSGSNAHLG</sequence>
<evidence type="ECO:0000313" key="1">
    <source>
        <dbReference type="EMBL" id="KAL2505788.1"/>
    </source>
</evidence>
<comment type="caution">
    <text evidence="1">The sequence shown here is derived from an EMBL/GenBank/DDBJ whole genome shotgun (WGS) entry which is preliminary data.</text>
</comment>
<accession>A0ABD1SZM6</accession>
<name>A0ABD1SZM6_9LAMI</name>
<proteinExistence type="predicted"/>
<dbReference type="AlphaFoldDB" id="A0ABD1SZM6"/>
<protein>
    <submittedName>
        <fullName evidence="1">Reverse transcriptase</fullName>
    </submittedName>
</protein>
<keyword evidence="1" id="KW-0548">Nucleotidyltransferase</keyword>
<keyword evidence="1" id="KW-0695">RNA-directed DNA polymerase</keyword>